<feature type="compositionally biased region" description="Polar residues" evidence="1">
    <location>
        <begin position="2558"/>
        <end position="2568"/>
    </location>
</feature>
<protein>
    <recommendedName>
        <fullName evidence="4">SWI-SNF chromatin-remodeling complex protein</fullName>
    </recommendedName>
</protein>
<feature type="compositionally biased region" description="Basic and acidic residues" evidence="1">
    <location>
        <begin position="2038"/>
        <end position="2051"/>
    </location>
</feature>
<evidence type="ECO:0000256" key="1">
    <source>
        <dbReference type="SAM" id="MobiDB-lite"/>
    </source>
</evidence>
<feature type="compositionally biased region" description="Polar residues" evidence="1">
    <location>
        <begin position="1397"/>
        <end position="1445"/>
    </location>
</feature>
<feature type="compositionally biased region" description="Polar residues" evidence="1">
    <location>
        <begin position="1451"/>
        <end position="1460"/>
    </location>
</feature>
<feature type="region of interest" description="Disordered" evidence="1">
    <location>
        <begin position="1656"/>
        <end position="2790"/>
    </location>
</feature>
<feature type="compositionally biased region" description="Polar residues" evidence="1">
    <location>
        <begin position="1666"/>
        <end position="1684"/>
    </location>
</feature>
<feature type="compositionally biased region" description="Polar residues" evidence="1">
    <location>
        <begin position="2586"/>
        <end position="2595"/>
    </location>
</feature>
<feature type="compositionally biased region" description="Polar residues" evidence="1">
    <location>
        <begin position="287"/>
        <end position="302"/>
    </location>
</feature>
<feature type="compositionally biased region" description="Polar residues" evidence="1">
    <location>
        <begin position="1939"/>
        <end position="1952"/>
    </location>
</feature>
<feature type="region of interest" description="Disordered" evidence="1">
    <location>
        <begin position="830"/>
        <end position="1550"/>
    </location>
</feature>
<feature type="compositionally biased region" description="Low complexity" evidence="1">
    <location>
        <begin position="1898"/>
        <end position="1913"/>
    </location>
</feature>
<feature type="compositionally biased region" description="Polar residues" evidence="1">
    <location>
        <begin position="541"/>
        <end position="550"/>
    </location>
</feature>
<feature type="compositionally biased region" description="Basic and acidic residues" evidence="1">
    <location>
        <begin position="253"/>
        <end position="270"/>
    </location>
</feature>
<feature type="compositionally biased region" description="Basic and acidic residues" evidence="1">
    <location>
        <begin position="1593"/>
        <end position="1613"/>
    </location>
</feature>
<feature type="compositionally biased region" description="Pro residues" evidence="1">
    <location>
        <begin position="1465"/>
        <end position="1489"/>
    </location>
</feature>
<reference evidence="2 3" key="1">
    <citation type="submission" date="2023-08" db="EMBL/GenBank/DDBJ databases">
        <title>Black Yeasts Isolated from many extreme environments.</title>
        <authorList>
            <person name="Coleine C."/>
            <person name="Stajich J.E."/>
            <person name="Selbmann L."/>
        </authorList>
    </citation>
    <scope>NUCLEOTIDE SEQUENCE [LARGE SCALE GENOMIC DNA]</scope>
    <source>
        <strain evidence="2 3">CCFEE 6328</strain>
    </source>
</reference>
<feature type="compositionally biased region" description="Polar residues" evidence="1">
    <location>
        <begin position="494"/>
        <end position="510"/>
    </location>
</feature>
<feature type="compositionally biased region" description="Acidic residues" evidence="1">
    <location>
        <begin position="30"/>
        <end position="42"/>
    </location>
</feature>
<feature type="compositionally biased region" description="Low complexity" evidence="1">
    <location>
        <begin position="1786"/>
        <end position="1799"/>
    </location>
</feature>
<feature type="compositionally biased region" description="Basic and acidic residues" evidence="1">
    <location>
        <begin position="1822"/>
        <end position="1845"/>
    </location>
</feature>
<dbReference type="EMBL" id="JAVRRF010000020">
    <property type="protein sequence ID" value="KAK5055502.1"/>
    <property type="molecule type" value="Genomic_DNA"/>
</dbReference>
<organism evidence="2 3">
    <name type="scientific">Exophiala sideris</name>
    <dbReference type="NCBI Taxonomy" id="1016849"/>
    <lineage>
        <taxon>Eukaryota</taxon>
        <taxon>Fungi</taxon>
        <taxon>Dikarya</taxon>
        <taxon>Ascomycota</taxon>
        <taxon>Pezizomycotina</taxon>
        <taxon>Eurotiomycetes</taxon>
        <taxon>Chaetothyriomycetidae</taxon>
        <taxon>Chaetothyriales</taxon>
        <taxon>Herpotrichiellaceae</taxon>
        <taxon>Exophiala</taxon>
    </lineage>
</organism>
<feature type="compositionally biased region" description="Low complexity" evidence="1">
    <location>
        <begin position="1539"/>
        <end position="1550"/>
    </location>
</feature>
<feature type="compositionally biased region" description="Polar residues" evidence="1">
    <location>
        <begin position="2511"/>
        <end position="2526"/>
    </location>
</feature>
<feature type="compositionally biased region" description="Polar residues" evidence="1">
    <location>
        <begin position="2710"/>
        <end position="2726"/>
    </location>
</feature>
<feature type="compositionally biased region" description="Polar residues" evidence="1">
    <location>
        <begin position="1281"/>
        <end position="1311"/>
    </location>
</feature>
<feature type="compositionally biased region" description="Basic and acidic residues" evidence="1">
    <location>
        <begin position="2239"/>
        <end position="2249"/>
    </location>
</feature>
<feature type="compositionally biased region" description="Polar residues" evidence="1">
    <location>
        <begin position="1141"/>
        <end position="1157"/>
    </location>
</feature>
<keyword evidence="3" id="KW-1185">Reference proteome</keyword>
<feature type="compositionally biased region" description="Basic residues" evidence="1">
    <location>
        <begin position="2626"/>
        <end position="2635"/>
    </location>
</feature>
<feature type="compositionally biased region" description="Polar residues" evidence="1">
    <location>
        <begin position="373"/>
        <end position="382"/>
    </location>
</feature>
<feature type="compositionally biased region" description="Low complexity" evidence="1">
    <location>
        <begin position="2346"/>
        <end position="2356"/>
    </location>
</feature>
<feature type="compositionally biased region" description="Pro residues" evidence="1">
    <location>
        <begin position="1267"/>
        <end position="1280"/>
    </location>
</feature>
<feature type="region of interest" description="Disordered" evidence="1">
    <location>
        <begin position="1593"/>
        <end position="1636"/>
    </location>
</feature>
<feature type="compositionally biased region" description="Polar residues" evidence="1">
    <location>
        <begin position="1519"/>
        <end position="1538"/>
    </location>
</feature>
<feature type="compositionally biased region" description="Low complexity" evidence="1">
    <location>
        <begin position="389"/>
        <end position="399"/>
    </location>
</feature>
<feature type="compositionally biased region" description="Polar residues" evidence="1">
    <location>
        <begin position="2421"/>
        <end position="2449"/>
    </location>
</feature>
<feature type="compositionally biased region" description="Basic and acidic residues" evidence="1">
    <location>
        <begin position="2140"/>
        <end position="2152"/>
    </location>
</feature>
<feature type="compositionally biased region" description="Basic and acidic residues" evidence="1">
    <location>
        <begin position="2545"/>
        <end position="2555"/>
    </location>
</feature>
<feature type="compositionally biased region" description="Basic and acidic residues" evidence="1">
    <location>
        <begin position="2376"/>
        <end position="2395"/>
    </location>
</feature>
<feature type="compositionally biased region" description="Low complexity" evidence="1">
    <location>
        <begin position="2401"/>
        <end position="2418"/>
    </location>
</feature>
<evidence type="ECO:0008006" key="4">
    <source>
        <dbReference type="Google" id="ProtNLM"/>
    </source>
</evidence>
<feature type="compositionally biased region" description="Polar residues" evidence="1">
    <location>
        <begin position="2471"/>
        <end position="2496"/>
    </location>
</feature>
<feature type="compositionally biased region" description="Polar residues" evidence="1">
    <location>
        <begin position="67"/>
        <end position="76"/>
    </location>
</feature>
<feature type="compositionally biased region" description="Basic and acidic residues" evidence="1">
    <location>
        <begin position="958"/>
        <end position="971"/>
    </location>
</feature>
<feature type="compositionally biased region" description="Polar residues" evidence="1">
    <location>
        <begin position="2053"/>
        <end position="2078"/>
    </location>
</feature>
<feature type="compositionally biased region" description="Low complexity" evidence="1">
    <location>
        <begin position="2266"/>
        <end position="2280"/>
    </location>
</feature>
<feature type="compositionally biased region" description="Polar residues" evidence="1">
    <location>
        <begin position="596"/>
        <end position="607"/>
    </location>
</feature>
<feature type="compositionally biased region" description="Polar residues" evidence="1">
    <location>
        <begin position="455"/>
        <end position="469"/>
    </location>
</feature>
<feature type="compositionally biased region" description="Basic and acidic residues" evidence="1">
    <location>
        <begin position="2008"/>
        <end position="2024"/>
    </location>
</feature>
<feature type="compositionally biased region" description="Polar residues" evidence="1">
    <location>
        <begin position="713"/>
        <end position="733"/>
    </location>
</feature>
<feature type="compositionally biased region" description="Polar residues" evidence="1">
    <location>
        <begin position="1732"/>
        <end position="1750"/>
    </location>
</feature>
<feature type="compositionally biased region" description="Pro residues" evidence="1">
    <location>
        <begin position="2498"/>
        <end position="2508"/>
    </location>
</feature>
<feature type="compositionally biased region" description="Polar residues" evidence="1">
    <location>
        <begin position="1492"/>
        <end position="1512"/>
    </location>
</feature>
<feature type="compositionally biased region" description="Polar residues" evidence="1">
    <location>
        <begin position="94"/>
        <end position="109"/>
    </location>
</feature>
<feature type="compositionally biased region" description="Basic and acidic residues" evidence="1">
    <location>
        <begin position="185"/>
        <end position="196"/>
    </location>
</feature>
<accession>A0ABR0J337</accession>
<feature type="region of interest" description="Disordered" evidence="1">
    <location>
        <begin position="1"/>
        <end position="810"/>
    </location>
</feature>
<feature type="compositionally biased region" description="Low complexity" evidence="1">
    <location>
        <begin position="2606"/>
        <end position="2616"/>
    </location>
</feature>
<feature type="compositionally biased region" description="Basic and acidic residues" evidence="1">
    <location>
        <begin position="1763"/>
        <end position="1780"/>
    </location>
</feature>
<feature type="compositionally biased region" description="Basic and acidic residues" evidence="1">
    <location>
        <begin position="1226"/>
        <end position="1239"/>
    </location>
</feature>
<evidence type="ECO:0000313" key="2">
    <source>
        <dbReference type="EMBL" id="KAK5055502.1"/>
    </source>
</evidence>
<comment type="caution">
    <text evidence="2">The sequence shown here is derived from an EMBL/GenBank/DDBJ whole genome shotgun (WGS) entry which is preliminary data.</text>
</comment>
<feature type="compositionally biased region" description="Basic and acidic residues" evidence="1">
    <location>
        <begin position="862"/>
        <end position="878"/>
    </location>
</feature>
<feature type="compositionally biased region" description="Polar residues" evidence="1">
    <location>
        <begin position="756"/>
        <end position="778"/>
    </location>
</feature>
<feature type="compositionally biased region" description="Polar residues" evidence="1">
    <location>
        <begin position="339"/>
        <end position="363"/>
    </location>
</feature>
<feature type="compositionally biased region" description="Polar residues" evidence="1">
    <location>
        <begin position="229"/>
        <end position="242"/>
    </location>
</feature>
<dbReference type="Proteomes" id="UP001345691">
    <property type="component" value="Unassembled WGS sequence"/>
</dbReference>
<feature type="compositionally biased region" description="Polar residues" evidence="1">
    <location>
        <begin position="2312"/>
        <end position="2324"/>
    </location>
</feature>
<gene>
    <name evidence="2" type="ORF">LTR69_008335</name>
</gene>
<feature type="compositionally biased region" description="Low complexity" evidence="1">
    <location>
        <begin position="1714"/>
        <end position="1724"/>
    </location>
</feature>
<proteinExistence type="predicted"/>
<evidence type="ECO:0000313" key="3">
    <source>
        <dbReference type="Proteomes" id="UP001345691"/>
    </source>
</evidence>
<feature type="compositionally biased region" description="Low complexity" evidence="1">
    <location>
        <begin position="1241"/>
        <end position="1262"/>
    </location>
</feature>
<feature type="compositionally biased region" description="Polar residues" evidence="1">
    <location>
        <begin position="1120"/>
        <end position="1132"/>
    </location>
</feature>
<feature type="compositionally biased region" description="Low complexity" evidence="1">
    <location>
        <begin position="1327"/>
        <end position="1338"/>
    </location>
</feature>
<sequence length="2808" mass="300966">MAGQGPYSFQTNVGRSVTKKWRDAGQISYEGDDWGDDDDYDPDQSAHAPAPTSYQRGPGFQPPALPSNRSVTNPSPSRGGGRLSFDQGDDRRTFSSGTFESPYPQTQRQPFPGQQHDFEPPFPNYNGPAPLRVNTQGQEQMVAGGFRPSSRGRNFSPFENAPGTGPFLQHGRHDSSSRPPPGDPYSRHDSPRRPDSRGSATSSRQFPPRKQSLTHAPPLDFIRPADAPIQSSATDGSSSNDNRPVPAFIRPSDIYKRHTEEMDRVRKSQESSRPSIDTETGRVRGNSIGTRSITSDSNTITHSPVEEPDSARRLKPTALDTVPERKSEYGFDNMLKQEANYSQPENKAANNSPPDPQQAQLTAAGTDVPSISRHGTNTSSIYTDRPDPVSASSVSRSVSLNDGGLENENPSSNRPTFDLPPIDRMSGFGMDLGFLGKEGRGNGTDSNLENDRLQAVQQGDKSGANSLHHQPSLGYRSMVQQAFEESERLAPFSPANSDTVNRSNSTSTVGISPIIDRKQPAASTDLPGDNTQPTIPEETLQPRTRPTSEATLKAHDSPSSRGDASVPAALRVGYRQDVSPSRNDNSPAKRPISVDRSPSIQPQQGSMVNERDEDSFESGAPRPTESDAALRSPIERSVEEQTSTTRHGSSPPAPPSERTTSEEWQEWQNQKKLFNAKAGLPDSGPVTPHVPSPITRSETPAKGTVRELAGKLETQSGRSTPSNNESQVTSPITEPQRPAPQQRFESFRPSLPGGWQSYTSTASAQTPGFGTSGLQQPSGGLLQHLPPFAPPRLDSTDSIPTARAPKDSDTGVAQMAFAAAASAGSALANAFTGHGLGESGQDSPAPSEESSENEWDSSSSDGKPELDDEQTPREHKIDGQQNRSVESPVLDQPSGAEYPSERPSPVTTPGLDKTEPESEASRSSTVDMPAPLRTGRFLDGSGPRPRVVDVSLPQGSPGERDNERLQQDIEKSLTPITPKRSTFYGDVTAPADDLEDAGEPASSFGSTSAAQANPATTPRASSQLAPNASVAPVEQTQTGVPPPGTDQPSSDIQPVQPATSQTMPLSVQEQAAAEMKAPDAAQPKAEESAPGMASQAPSDPVAIPTERDGKVPSLSPVESAANTQPVTTTRSEPLSPPTVPFQPSQSTQNVPLMQDNQAAPVATPDAGRLDQRPSEAAPTTAAEFLSTAPGTSAGEPQAKTEAGPDIEHRNFNPLESPVAAAQPRIESQRSEALEQRPSTRADAGVAAPPAAPAVQSVSSTQQEPVALPKPPVSETQPPPLTAQSNLFAQQGATGPSHPLSTPQGQSASVAGSRSPFPQPPVPITTSGLGPQPGLGPQQRPVANSSTPATAPVAAIERGPSPQPVLVSPPRQTAQAGPGGPAGQTGASTGFSLYSDVTEPTTIFTASQPRENTGPTSVPLTSERNETDISSLQTRQPSAGSTSTATRPFIQQRFSWETSSEVPSGVPTPKPSPSPQPRSPPVPQVAPTPRNPSGSMAMSQSATPSGMTQSHAQGSGYGNVGTQPTMQQQPGISQYASFTAPNNNNQAAEPASLRSIMGLSSPEERIRAYNETRAAYATSDGQLENWLTSLRSPEHSDVFDQDGRVSQDLTDNRTHRTPPRRTLTESAGARQMQEGGKRLMAKTGKFGGKAGTAAKGLFAKGKEKMRQVSSSGEKGSSAIRRTSTPIEPESEDSLSPVQTRESKLDSPPQLPPQLPLTLSPVSPTDWFSAPTLGPQSNDLSKSVQPESTAESVQPEPRASSITPIKDDEKRSNDDKEEREAHTPMMTAAQNAAAISPAISALDSDQHEHADGPSRSISQITRPTAEHSPVEPPHRTIEDEIADRENSLEQPFIAVSERKRSDANTITPPRSPVRLSGGLKPEAQIAGGGLNVPDVKRRSIISGVSSASPGPGSEASGDRIERSVSPADEAYSTTEREQREQAQALSTETPPQESARNDVNPPIDEVIAPTKETIPGAFPDDDDAPPPDMNELSRTPLDSKPAVETVENVPGDHEQVLQTADKDEPAQGRPFSYAGLEGVGEVHRSQESIDELRQIPTQPLSPVSQTLSNRPLSKEMSQVSVDEVFDQAHAGSKRTSKSYSRPFATDPNVRNHPALRTAQPEQPPMGKAQMYPSESPLPSAKRQQEELDRLRQQREQFQPDQRSYTESARPGDFRIPGPYIQEYRSPKQISVPKAGRSPVQIEASGQPLPSARRSQNQTVPGFANTTRGDRASYIGGQRQQQQEDEKPRDQAYEYPPEAQFDMKPEPRPVFQQQEPVAQPQRQSMGPPPLPTPTTPGGRKKSTFGGFFGSKSRTKSQNVDAAQTQVEDNTKAQRREKRSSLFGRRISRQDSISSKRSSQYGDYEQVPPSSTTPVAGRRLSRDLLRGPTAEQKDQPTDGRKKRFSGLSGFFGKSGGSKASALPAVSTQGPNQQQAPSETFLSPQPYSAQTPYGQFSDVPGGFMDMDAGHYPASLYAQSSHSQTQLQRPLSHYGSETFQQEPSSPPPPVPPAPFYSQATTYPDSQPPQDLQRTQSPYRPRTPRTPPRNSTEPRRPADLRIDTSGGSNRNSYNMPVTAPAGGVLHPTHNDTRPFNTSTTDIARSGSPAIRSAAPATQTAQPTSKDHVFDLHKRSRSPRLGRRSSDEDLNSQQRRPRDPVSTLGTFNSKKISPTAGIPRGEGDQERPFAIALPGLDEEDERKRRLREKIEGPARSDTPVSVESSAQGAQTHGKNGTGPERDAGLDRNVSVLDPSKREPSPTGRSKARDKSSGFIAELPGSKAAGYESEEEIPMSATAYPGQEWMPVMVGDGRWDD</sequence>
<feature type="compositionally biased region" description="Polar residues" evidence="1">
    <location>
        <begin position="1046"/>
        <end position="1069"/>
    </location>
</feature>
<feature type="compositionally biased region" description="Polar residues" evidence="1">
    <location>
        <begin position="1003"/>
        <end position="1026"/>
    </location>
</feature>
<feature type="compositionally biased region" description="Polar residues" evidence="1">
    <location>
        <begin position="2210"/>
        <end position="2224"/>
    </location>
</feature>
<name>A0ABR0J337_9EURO</name>
<feature type="compositionally biased region" description="Polar residues" evidence="1">
    <location>
        <begin position="2655"/>
        <end position="2664"/>
    </location>
</feature>